<dbReference type="OrthoDB" id="5295771at2759"/>
<evidence type="ECO:0000313" key="7">
    <source>
        <dbReference type="EMBL" id="QLQ79061.1"/>
    </source>
</evidence>
<evidence type="ECO:0000256" key="3">
    <source>
        <dbReference type="ARBA" id="ARBA00013287"/>
    </source>
</evidence>
<dbReference type="Gene3D" id="3.60.160.10">
    <property type="entry name" value="Mitochondrial biogenesis AIM24"/>
    <property type="match status" value="1"/>
</dbReference>
<dbReference type="GO" id="GO:0005743">
    <property type="term" value="C:mitochondrial inner membrane"/>
    <property type="evidence" value="ECO:0007669"/>
    <property type="project" value="TreeGrafter"/>
</dbReference>
<protein>
    <recommendedName>
        <fullName evidence="3 6">Altered inheritance of mitochondria protein 24, mitochondrial</fullName>
    </recommendedName>
</protein>
<dbReference type="PANTHER" id="PTHR36959">
    <property type="entry name" value="ALTERED INHERITANCE OF MITOCHONDRIA PROTEIN 24, MITOCHONDRIAL"/>
    <property type="match status" value="1"/>
</dbReference>
<evidence type="ECO:0000313" key="8">
    <source>
        <dbReference type="Proteomes" id="UP000510647"/>
    </source>
</evidence>
<evidence type="ECO:0000256" key="4">
    <source>
        <dbReference type="ARBA" id="ARBA00022946"/>
    </source>
</evidence>
<evidence type="ECO:0000256" key="5">
    <source>
        <dbReference type="ARBA" id="ARBA00023128"/>
    </source>
</evidence>
<dbReference type="InterPro" id="IPR002838">
    <property type="entry name" value="AIM24"/>
</dbReference>
<evidence type="ECO:0000256" key="6">
    <source>
        <dbReference type="RuleBase" id="RU363045"/>
    </source>
</evidence>
<comment type="similarity">
    <text evidence="2 6">Belongs to the AIM24 family.</text>
</comment>
<accession>A0A7H9HP95</accession>
<keyword evidence="8" id="KW-1185">Reference proteome</keyword>
<dbReference type="GO" id="GO:0007007">
    <property type="term" value="P:inner mitochondrial membrane organization"/>
    <property type="evidence" value="ECO:0007669"/>
    <property type="project" value="TreeGrafter"/>
</dbReference>
<reference evidence="7 8" key="1">
    <citation type="submission" date="2020-06" db="EMBL/GenBank/DDBJ databases">
        <title>The yeast mating-type switching endonuclease HO is a domesticated member of an unorthodox homing genetic element family.</title>
        <authorList>
            <person name="Coughlan A.Y."/>
            <person name="Lombardi L."/>
            <person name="Braun-Galleani S."/>
            <person name="Martos A.R."/>
            <person name="Galeote V."/>
            <person name="Bigey F."/>
            <person name="Dequin S."/>
            <person name="Byrne K.P."/>
            <person name="Wolfe K.H."/>
        </authorList>
    </citation>
    <scope>NUCLEOTIDE SEQUENCE [LARGE SCALE GENOMIC DNA]</scope>
    <source>
        <strain evidence="7 8">CBS2947</strain>
    </source>
</reference>
<dbReference type="Pfam" id="PF01987">
    <property type="entry name" value="AIM24"/>
    <property type="match status" value="1"/>
</dbReference>
<dbReference type="InterPro" id="IPR036983">
    <property type="entry name" value="AIM24_sf"/>
</dbReference>
<evidence type="ECO:0000256" key="1">
    <source>
        <dbReference type="ARBA" id="ARBA00004173"/>
    </source>
</evidence>
<comment type="subcellular location">
    <subcellularLocation>
        <location evidence="1 6">Mitochondrion</location>
    </subcellularLocation>
</comment>
<evidence type="ECO:0000256" key="2">
    <source>
        <dbReference type="ARBA" id="ARBA00009322"/>
    </source>
</evidence>
<keyword evidence="5 6" id="KW-0496">Mitochondrion</keyword>
<dbReference type="InterPro" id="IPR016031">
    <property type="entry name" value="Trp_RNA-bd_attenuator-like_dom"/>
</dbReference>
<dbReference type="SUPFAM" id="SSF51219">
    <property type="entry name" value="TRAP-like"/>
    <property type="match status" value="1"/>
</dbReference>
<dbReference type="Proteomes" id="UP000510647">
    <property type="component" value="Chromosome 2"/>
</dbReference>
<proteinExistence type="inferred from homology"/>
<organism evidence="7 8">
    <name type="scientific">Torulaspora globosa</name>
    <dbReference type="NCBI Taxonomy" id="48254"/>
    <lineage>
        <taxon>Eukaryota</taxon>
        <taxon>Fungi</taxon>
        <taxon>Dikarya</taxon>
        <taxon>Ascomycota</taxon>
        <taxon>Saccharomycotina</taxon>
        <taxon>Saccharomycetes</taxon>
        <taxon>Saccharomycetales</taxon>
        <taxon>Saccharomycetaceae</taxon>
        <taxon>Torulaspora</taxon>
    </lineage>
</organism>
<name>A0A7H9HP95_9SACH</name>
<sequence>MMRLAKRSISILRPVTSTVIPTQAELTTATGTNAESLFFETPATPQFRVLGQPPMLASLVVPPSVPLYVRKGCVTSLHGSAPISMAYEWIGFWSSLFRYGTLKPAMYHKLVSSAQFDALVAPNFLSNGLGPRLGLSSSPFKTLCLLNLDGLSDWNVYGKDSIVAFEDNTSLELKPPALAFSQSPFSSRYTTLKGRGNVLLSGSGSVYTIQLKDASDEIILRSEHLLAISGSSPLDIDQAVTETSLTQPAKQETKAADEQREFDFKMFFQITSEIISTVWHQTKQIYSYLMNGPTKFLKIKGPRNLLVQSSYNVYLPASNTTGTSAIGDPVALSYKPTKNYLNYVSVSKDGEVEFQSTADFQDTVTKIQKLGKTK</sequence>
<dbReference type="AlphaFoldDB" id="A0A7H9HP95"/>
<dbReference type="EMBL" id="CP059268">
    <property type="protein sequence ID" value="QLQ79061.1"/>
    <property type="molecule type" value="Genomic_DNA"/>
</dbReference>
<dbReference type="PANTHER" id="PTHR36959:SF2">
    <property type="entry name" value="ALTERED INHERITANCE OF MITOCHONDRIA PROTEIN 24, MITOCHONDRIAL"/>
    <property type="match status" value="1"/>
</dbReference>
<keyword evidence="4" id="KW-0809">Transit peptide</keyword>
<gene>
    <name evidence="7" type="ORF">HG537_0B04080</name>
</gene>